<keyword evidence="3 8" id="KW-0175">Coiled coil</keyword>
<comment type="subcellular location">
    <subcellularLocation>
        <location evidence="1">Chromosome</location>
        <location evidence="1">Centromere</location>
    </subcellularLocation>
    <subcellularLocation>
        <location evidence="7">Nucleus</location>
    </subcellularLocation>
    <subcellularLocation>
        <location evidence="7">Chromosome</location>
        <location evidence="7">Centromere</location>
        <location evidence="7">Kinetochore</location>
    </subcellularLocation>
</comment>
<gene>
    <name evidence="9" type="ORF">MFLAVUS_005162</name>
</gene>
<evidence type="ECO:0000256" key="2">
    <source>
        <dbReference type="ARBA" id="ARBA00022454"/>
    </source>
</evidence>
<feature type="coiled-coil region" evidence="8">
    <location>
        <begin position="28"/>
        <end position="82"/>
    </location>
</feature>
<evidence type="ECO:0000256" key="5">
    <source>
        <dbReference type="ARBA" id="ARBA00023306"/>
    </source>
</evidence>
<organism evidence="9 10">
    <name type="scientific">Mucor flavus</name>
    <dbReference type="NCBI Taxonomy" id="439312"/>
    <lineage>
        <taxon>Eukaryota</taxon>
        <taxon>Fungi</taxon>
        <taxon>Fungi incertae sedis</taxon>
        <taxon>Mucoromycota</taxon>
        <taxon>Mucoromycotina</taxon>
        <taxon>Mucoromycetes</taxon>
        <taxon>Mucorales</taxon>
        <taxon>Mucorineae</taxon>
        <taxon>Mucoraceae</taxon>
        <taxon>Mucor</taxon>
    </lineage>
</organism>
<reference evidence="9 10" key="1">
    <citation type="submission" date="2024-04" db="EMBL/GenBank/DDBJ databases">
        <title>genome sequences of Mucor flavus KT1a and Helicostylum pulchrum KT1b strains isolated from the surface of a dry-aged beef.</title>
        <authorList>
            <person name="Toyotome T."/>
            <person name="Hosono M."/>
            <person name="Torimaru M."/>
            <person name="Fukuda K."/>
            <person name="Mikami N."/>
        </authorList>
    </citation>
    <scope>NUCLEOTIDE SEQUENCE [LARGE SCALE GENOMIC DNA]</scope>
    <source>
        <strain evidence="9 10">KT1a</strain>
    </source>
</reference>
<evidence type="ECO:0000256" key="3">
    <source>
        <dbReference type="ARBA" id="ARBA00023054"/>
    </source>
</evidence>
<dbReference type="InterPro" id="IPR038066">
    <property type="entry name" value="Spc24_Fungi_globular_sf"/>
</dbReference>
<keyword evidence="7" id="KW-0132">Cell division</keyword>
<protein>
    <recommendedName>
        <fullName evidence="7">Kinetochore protein Spc24</fullName>
    </recommendedName>
</protein>
<evidence type="ECO:0000313" key="9">
    <source>
        <dbReference type="EMBL" id="GAA5811721.1"/>
    </source>
</evidence>
<evidence type="ECO:0000256" key="4">
    <source>
        <dbReference type="ARBA" id="ARBA00023242"/>
    </source>
</evidence>
<comment type="caution">
    <text evidence="9">The sequence shown here is derived from an EMBL/GenBank/DDBJ whole genome shotgun (WGS) entry which is preliminary data.</text>
</comment>
<dbReference type="EMBL" id="BAABUK010000011">
    <property type="protein sequence ID" value="GAA5811721.1"/>
    <property type="molecule type" value="Genomic_DNA"/>
</dbReference>
<keyword evidence="6 7" id="KW-0137">Centromere</keyword>
<name>A0ABP9YXZ2_9FUNG</name>
<evidence type="ECO:0000256" key="6">
    <source>
        <dbReference type="ARBA" id="ARBA00023328"/>
    </source>
</evidence>
<evidence type="ECO:0000313" key="10">
    <source>
        <dbReference type="Proteomes" id="UP001473302"/>
    </source>
</evidence>
<dbReference type="Gene3D" id="3.30.160.430">
    <property type="match status" value="1"/>
</dbReference>
<keyword evidence="4 7" id="KW-0539">Nucleus</keyword>
<sequence length="167" mass="19873">MTGTLETTLSRLDDLCLEVEKSDFFSPKKRSKEEIEAYYDKIKHTLNEEQFIIRGKIVERKMQQYESKVVEKNLRRDKLLSELQDIEQHILNESDDDAIERNLKSETLKLVIYRKMGIQMQVEDDYPVRKAILTTRDGQDIRTIPIENHNTKQIVKNIWEFISKDLK</sequence>
<evidence type="ECO:0000256" key="1">
    <source>
        <dbReference type="ARBA" id="ARBA00004584"/>
    </source>
</evidence>
<comment type="similarity">
    <text evidence="7">Belongs to the SPC24 family.</text>
</comment>
<keyword evidence="2 7" id="KW-0158">Chromosome</keyword>
<keyword evidence="7" id="KW-0995">Kinetochore</keyword>
<keyword evidence="10" id="KW-1185">Reference proteome</keyword>
<evidence type="ECO:0000256" key="8">
    <source>
        <dbReference type="SAM" id="Coils"/>
    </source>
</evidence>
<evidence type="ECO:0000256" key="7">
    <source>
        <dbReference type="RuleBase" id="RU368011"/>
    </source>
</evidence>
<proteinExistence type="inferred from homology"/>
<keyword evidence="5 7" id="KW-0131">Cell cycle</keyword>
<dbReference type="Pfam" id="PF08286">
    <property type="entry name" value="Spc24"/>
    <property type="match status" value="1"/>
</dbReference>
<dbReference type="InterPro" id="IPR013252">
    <property type="entry name" value="Ndc80_Spc24"/>
</dbReference>
<dbReference type="Proteomes" id="UP001473302">
    <property type="component" value="Unassembled WGS sequence"/>
</dbReference>
<accession>A0ABP9YXZ2</accession>
<comment type="function">
    <text evidence="7">Acts as a component of the essential kinetochore-associated NDC80 complex, which is required for chromosome segregation and spindle checkpoint activity.</text>
</comment>
<comment type="subunit">
    <text evidence="7">Component of the NDC80 complex.</text>
</comment>
<keyword evidence="7" id="KW-0498">Mitosis</keyword>